<proteinExistence type="predicted"/>
<dbReference type="InterPro" id="IPR000504">
    <property type="entry name" value="RRM_dom"/>
</dbReference>
<dbReference type="PROSITE" id="PS50102">
    <property type="entry name" value="RRM"/>
    <property type="match status" value="1"/>
</dbReference>
<dbReference type="Gene3D" id="3.30.70.330">
    <property type="match status" value="1"/>
</dbReference>
<evidence type="ECO:0000256" key="1">
    <source>
        <dbReference type="ARBA" id="ARBA00004123"/>
    </source>
</evidence>
<dbReference type="PANTHER" id="PTHR15481:SF0">
    <property type="entry name" value="LD23870P-RELATED"/>
    <property type="match status" value="1"/>
</dbReference>
<keyword evidence="5" id="KW-0539">Nucleus</keyword>
<dbReference type="InterPro" id="IPR012677">
    <property type="entry name" value="Nucleotide-bd_a/b_plait_sf"/>
</dbReference>
<accession>A0ABN7SRH0</accession>
<evidence type="ECO:0000256" key="6">
    <source>
        <dbReference type="PROSITE-ProRule" id="PRU00176"/>
    </source>
</evidence>
<feature type="domain" description="RRM" evidence="8">
    <location>
        <begin position="106"/>
        <end position="185"/>
    </location>
</feature>
<protein>
    <submittedName>
        <fullName evidence="9">Oidioi.mRNA.OKI2018_I69.chr1.g2595.t1.cds</fullName>
    </submittedName>
</protein>
<keyword evidence="4" id="KW-0508">mRNA splicing</keyword>
<feature type="compositionally biased region" description="Basic residues" evidence="7">
    <location>
        <begin position="83"/>
        <end position="98"/>
    </location>
</feature>
<dbReference type="PANTHER" id="PTHR15481">
    <property type="entry name" value="RIBONUCLEIC ACID BINDING PROTEIN S1"/>
    <property type="match status" value="1"/>
</dbReference>
<evidence type="ECO:0000313" key="9">
    <source>
        <dbReference type="EMBL" id="CAG5105944.1"/>
    </source>
</evidence>
<dbReference type="SMART" id="SM00360">
    <property type="entry name" value="RRM"/>
    <property type="match status" value="1"/>
</dbReference>
<feature type="region of interest" description="Disordered" evidence="7">
    <location>
        <begin position="183"/>
        <end position="229"/>
    </location>
</feature>
<sequence>MGRAPLLPLPEVLQTAAIDEALVGGAQVDEEDLLDEIHEDDPHRREIVDDRRQNVDLQAQENEAHLDADDLPVLVDDRDHQRSPRRSRSRSAPRKRRSPTPVKDPVRIQVTKLTRNITKDHLSEIFGTYGTVAHVEVPGGNGFSFSFRHQAFIEYESSEDAAKAAKFMDGGQIDGQEIMVTLMKGAPQRRRSPPRRDNSRDRRERRRSPRRESPPRRRRRGSTGSSSSD</sequence>
<evidence type="ECO:0000256" key="4">
    <source>
        <dbReference type="ARBA" id="ARBA00023187"/>
    </source>
</evidence>
<dbReference type="Pfam" id="PF00076">
    <property type="entry name" value="RRM_1"/>
    <property type="match status" value="1"/>
</dbReference>
<dbReference type="SUPFAM" id="SSF54928">
    <property type="entry name" value="RNA-binding domain, RBD"/>
    <property type="match status" value="1"/>
</dbReference>
<dbReference type="InterPro" id="IPR034201">
    <property type="entry name" value="RNPS1_RRM"/>
</dbReference>
<evidence type="ECO:0000313" key="10">
    <source>
        <dbReference type="Proteomes" id="UP001158576"/>
    </source>
</evidence>
<dbReference type="InterPro" id="IPR035979">
    <property type="entry name" value="RBD_domain_sf"/>
</dbReference>
<gene>
    <name evidence="9" type="ORF">OKIOD_LOCUS11360</name>
</gene>
<organism evidence="9 10">
    <name type="scientific">Oikopleura dioica</name>
    <name type="common">Tunicate</name>
    <dbReference type="NCBI Taxonomy" id="34765"/>
    <lineage>
        <taxon>Eukaryota</taxon>
        <taxon>Metazoa</taxon>
        <taxon>Chordata</taxon>
        <taxon>Tunicata</taxon>
        <taxon>Appendicularia</taxon>
        <taxon>Copelata</taxon>
        <taxon>Oikopleuridae</taxon>
        <taxon>Oikopleura</taxon>
    </lineage>
</organism>
<evidence type="ECO:0000256" key="3">
    <source>
        <dbReference type="ARBA" id="ARBA00022884"/>
    </source>
</evidence>
<dbReference type="EMBL" id="OU015566">
    <property type="protein sequence ID" value="CAG5105944.1"/>
    <property type="molecule type" value="Genomic_DNA"/>
</dbReference>
<dbReference type="Proteomes" id="UP001158576">
    <property type="component" value="Chromosome 1"/>
</dbReference>
<comment type="subcellular location">
    <subcellularLocation>
        <location evidence="1">Nucleus</location>
    </subcellularLocation>
</comment>
<name>A0ABN7SRH0_OIKDI</name>
<evidence type="ECO:0000256" key="7">
    <source>
        <dbReference type="SAM" id="MobiDB-lite"/>
    </source>
</evidence>
<keyword evidence="10" id="KW-1185">Reference proteome</keyword>
<evidence type="ECO:0000256" key="5">
    <source>
        <dbReference type="ARBA" id="ARBA00023242"/>
    </source>
</evidence>
<dbReference type="CDD" id="cd12365">
    <property type="entry name" value="RRM_RNPS1"/>
    <property type="match status" value="1"/>
</dbReference>
<evidence type="ECO:0000256" key="2">
    <source>
        <dbReference type="ARBA" id="ARBA00022664"/>
    </source>
</evidence>
<keyword evidence="2" id="KW-0507">mRNA processing</keyword>
<reference evidence="9 10" key="1">
    <citation type="submission" date="2021-04" db="EMBL/GenBank/DDBJ databases">
        <authorList>
            <person name="Bliznina A."/>
        </authorList>
    </citation>
    <scope>NUCLEOTIDE SEQUENCE [LARGE SCALE GENOMIC DNA]</scope>
</reference>
<evidence type="ECO:0000259" key="8">
    <source>
        <dbReference type="PROSITE" id="PS50102"/>
    </source>
</evidence>
<feature type="region of interest" description="Disordered" evidence="7">
    <location>
        <begin position="62"/>
        <end position="105"/>
    </location>
</feature>
<keyword evidence="3 6" id="KW-0694">RNA-binding</keyword>